<dbReference type="GO" id="GO:0016137">
    <property type="term" value="P:glycoside metabolic process"/>
    <property type="evidence" value="ECO:0007669"/>
    <property type="project" value="UniProtKB-ARBA"/>
</dbReference>
<sequence length="272" mass="29654">MHDGGMATWVFLHAHPDDESSQTAGTMVLAHDRGDRVVNVIATDGTLGMAAEDLRKGETVADRRREELACAAGVIGIDRVEWLGYRDSGMAGWDSNHDPESFCNADLTEVTARVGAIVREEKADVLVSYDPDGGYGHPDHIMVHRVGAAVARQLGSPLRLLEGSFNRDMRARQKALAVKLGVTGQGFFDSDEPQDLRPFGSSASELRWAVDLPDEVVGRKHDALACHASQTSDAGFFLSLPKQLFRAVLGIEYYREPAHPGELVHGWPLEEA</sequence>
<evidence type="ECO:0000313" key="3">
    <source>
        <dbReference type="Proteomes" id="UP000198815"/>
    </source>
</evidence>
<evidence type="ECO:0000256" key="1">
    <source>
        <dbReference type="ARBA" id="ARBA00022833"/>
    </source>
</evidence>
<dbReference type="STRING" id="64702.SAMN05443377_102134"/>
<dbReference type="Gene3D" id="3.40.50.10320">
    <property type="entry name" value="LmbE-like"/>
    <property type="match status" value="1"/>
</dbReference>
<organism evidence="2 3">
    <name type="scientific">Propionibacterium cyclohexanicum</name>
    <dbReference type="NCBI Taxonomy" id="64702"/>
    <lineage>
        <taxon>Bacteria</taxon>
        <taxon>Bacillati</taxon>
        <taxon>Actinomycetota</taxon>
        <taxon>Actinomycetes</taxon>
        <taxon>Propionibacteriales</taxon>
        <taxon>Propionibacteriaceae</taxon>
        <taxon>Propionibacterium</taxon>
    </lineage>
</organism>
<dbReference type="Pfam" id="PF02585">
    <property type="entry name" value="PIG-L"/>
    <property type="match status" value="1"/>
</dbReference>
<dbReference type="SUPFAM" id="SSF102588">
    <property type="entry name" value="LmbE-like"/>
    <property type="match status" value="1"/>
</dbReference>
<name>A0A1H9Q522_9ACTN</name>
<reference evidence="2 3" key="1">
    <citation type="submission" date="2016-10" db="EMBL/GenBank/DDBJ databases">
        <authorList>
            <person name="de Groot N.N."/>
        </authorList>
    </citation>
    <scope>NUCLEOTIDE SEQUENCE [LARGE SCALE GENOMIC DNA]</scope>
    <source>
        <strain evidence="2 3">DSM 16859</strain>
    </source>
</reference>
<keyword evidence="3" id="KW-1185">Reference proteome</keyword>
<dbReference type="PANTHER" id="PTHR12993:SF26">
    <property type="entry name" value="1D-MYO-INOSITOL 2-ACETAMIDO-2-DEOXY-ALPHA-D-GLUCOPYRANOSIDE DEACETYLASE"/>
    <property type="match status" value="1"/>
</dbReference>
<protein>
    <submittedName>
        <fullName evidence="2">N-acetylglucosaminyl deacetylase, LmbE family</fullName>
    </submittedName>
</protein>
<dbReference type="GO" id="GO:0016811">
    <property type="term" value="F:hydrolase activity, acting on carbon-nitrogen (but not peptide) bonds, in linear amides"/>
    <property type="evidence" value="ECO:0007669"/>
    <property type="project" value="TreeGrafter"/>
</dbReference>
<evidence type="ECO:0000313" key="2">
    <source>
        <dbReference type="EMBL" id="SER55522.1"/>
    </source>
</evidence>
<accession>A0A1H9Q522</accession>
<dbReference type="InterPro" id="IPR003737">
    <property type="entry name" value="GlcNAc_PI_deacetylase-related"/>
</dbReference>
<proteinExistence type="predicted"/>
<dbReference type="AlphaFoldDB" id="A0A1H9Q522"/>
<gene>
    <name evidence="2" type="ORF">SAMN05443377_102134</name>
</gene>
<dbReference type="PANTHER" id="PTHR12993">
    <property type="entry name" value="N-ACETYLGLUCOSAMINYL-PHOSPHATIDYLINOSITOL DE-N-ACETYLASE-RELATED"/>
    <property type="match status" value="1"/>
</dbReference>
<keyword evidence="1" id="KW-0862">Zinc</keyword>
<dbReference type="Proteomes" id="UP000198815">
    <property type="component" value="Unassembled WGS sequence"/>
</dbReference>
<dbReference type="InterPro" id="IPR024078">
    <property type="entry name" value="LmbE-like_dom_sf"/>
</dbReference>
<dbReference type="EMBL" id="FOGZ01000002">
    <property type="protein sequence ID" value="SER55522.1"/>
    <property type="molecule type" value="Genomic_DNA"/>
</dbReference>